<evidence type="ECO:0000256" key="2">
    <source>
        <dbReference type="SAM" id="Phobius"/>
    </source>
</evidence>
<reference evidence="4" key="2">
    <citation type="submission" date="2018-07" db="EMBL/GenBank/DDBJ databases">
        <authorList>
            <person name="Quirk P.G."/>
            <person name="Krulwich T.A."/>
        </authorList>
    </citation>
    <scope>NUCLEOTIDE SEQUENCE</scope>
</reference>
<feature type="transmembrane region" description="Helical" evidence="2">
    <location>
        <begin position="88"/>
        <end position="109"/>
    </location>
</feature>
<protein>
    <submittedName>
        <fullName evidence="3">CSON006655 protein</fullName>
    </submittedName>
</protein>
<feature type="compositionally biased region" description="Basic and acidic residues" evidence="1">
    <location>
        <begin position="1"/>
        <end position="19"/>
    </location>
</feature>
<dbReference type="EMBL" id="UFQT01000249">
    <property type="protein sequence ID" value="SSX22386.1"/>
    <property type="molecule type" value="Genomic_DNA"/>
</dbReference>
<proteinExistence type="predicted"/>
<reference evidence="3" key="1">
    <citation type="submission" date="2018-04" db="EMBL/GenBank/DDBJ databases">
        <authorList>
            <person name="Go L.Y."/>
            <person name="Mitchell J.A."/>
        </authorList>
    </citation>
    <scope>NUCLEOTIDE SEQUENCE</scope>
    <source>
        <tissue evidence="3">Whole organism</tissue>
    </source>
</reference>
<dbReference type="GO" id="GO:0004222">
    <property type="term" value="F:metalloendopeptidase activity"/>
    <property type="evidence" value="ECO:0007669"/>
    <property type="project" value="InterPro"/>
</dbReference>
<gene>
    <name evidence="3" type="primary">CSON006655</name>
</gene>
<dbReference type="AlphaFoldDB" id="A0A336KBT6"/>
<organism evidence="3">
    <name type="scientific">Culicoides sonorensis</name>
    <name type="common">Biting midge</name>
    <dbReference type="NCBI Taxonomy" id="179676"/>
    <lineage>
        <taxon>Eukaryota</taxon>
        <taxon>Metazoa</taxon>
        <taxon>Ecdysozoa</taxon>
        <taxon>Arthropoda</taxon>
        <taxon>Hexapoda</taxon>
        <taxon>Insecta</taxon>
        <taxon>Pterygota</taxon>
        <taxon>Neoptera</taxon>
        <taxon>Endopterygota</taxon>
        <taxon>Diptera</taxon>
        <taxon>Nematocera</taxon>
        <taxon>Chironomoidea</taxon>
        <taxon>Ceratopogonidae</taxon>
        <taxon>Ceratopogoninae</taxon>
        <taxon>Culicoides</taxon>
        <taxon>Monoculicoides</taxon>
    </lineage>
</organism>
<dbReference type="SUPFAM" id="SSF55486">
    <property type="entry name" value="Metalloproteases ('zincins'), catalytic domain"/>
    <property type="match status" value="1"/>
</dbReference>
<dbReference type="PROSITE" id="PS51885">
    <property type="entry name" value="NEPRILYSIN"/>
    <property type="match status" value="1"/>
</dbReference>
<name>A0A336KBT6_CULSO</name>
<feature type="region of interest" description="Disordered" evidence="1">
    <location>
        <begin position="1"/>
        <end position="55"/>
    </location>
</feature>
<evidence type="ECO:0000313" key="4">
    <source>
        <dbReference type="EMBL" id="SSX22386.1"/>
    </source>
</evidence>
<accession>A0A336KBT6</accession>
<dbReference type="InterPro" id="IPR024079">
    <property type="entry name" value="MetalloPept_cat_dom_sf"/>
</dbReference>
<keyword evidence="2" id="KW-1133">Transmembrane helix</keyword>
<dbReference type="EMBL" id="UFQS01000249">
    <property type="protein sequence ID" value="SSX02009.1"/>
    <property type="molecule type" value="Genomic_DNA"/>
</dbReference>
<feature type="compositionally biased region" description="Basic and acidic residues" evidence="1">
    <location>
        <begin position="29"/>
        <end position="47"/>
    </location>
</feature>
<sequence>MSSVKMDDKKPDNGKNHDETSEDTVPLKNAERSHDSSSKDSLNKDQSSDATIDINDTTTKDRKKNIFIGSYEDALKNLELTKKSRSTFIVLLCIIFLLLLTIIILSILWPSIPSYLKYPVCNSKECLETSLQLLSWSNQSTHDICESPYAFACGRFSDEFQEHELFNRYKGEWNTRSFYNYKEIADINNFMTTKLINTTGSGVFIKELYNICLKLDTVDRDSSFSYLKRVLRSLGE</sequence>
<evidence type="ECO:0000256" key="1">
    <source>
        <dbReference type="SAM" id="MobiDB-lite"/>
    </source>
</evidence>
<keyword evidence="2" id="KW-0812">Transmembrane</keyword>
<dbReference type="Gene3D" id="3.40.390.10">
    <property type="entry name" value="Collagenase (Catalytic Domain)"/>
    <property type="match status" value="1"/>
</dbReference>
<dbReference type="InterPro" id="IPR000718">
    <property type="entry name" value="Peptidase_M13"/>
</dbReference>
<dbReference type="GO" id="GO:0006508">
    <property type="term" value="P:proteolysis"/>
    <property type="evidence" value="ECO:0007669"/>
    <property type="project" value="InterPro"/>
</dbReference>
<evidence type="ECO:0000313" key="3">
    <source>
        <dbReference type="EMBL" id="SSX02009.1"/>
    </source>
</evidence>
<keyword evidence="2" id="KW-0472">Membrane</keyword>
<dbReference type="InterPro" id="IPR042089">
    <property type="entry name" value="Peptidase_M13_dom_2"/>
</dbReference>
<dbReference type="VEuPathDB" id="VectorBase:CSON006655"/>
<dbReference type="Gene3D" id="1.10.1380.10">
    <property type="entry name" value="Neutral endopeptidase , domain2"/>
    <property type="match status" value="1"/>
</dbReference>